<evidence type="ECO:0000313" key="8">
    <source>
        <dbReference type="Proteomes" id="UP001187192"/>
    </source>
</evidence>
<keyword evidence="8" id="KW-1185">Reference proteome</keyword>
<dbReference type="SUPFAM" id="SSF55797">
    <property type="entry name" value="PR-1-like"/>
    <property type="match status" value="1"/>
</dbReference>
<dbReference type="Proteomes" id="UP001187192">
    <property type="component" value="Unassembled WGS sequence"/>
</dbReference>
<keyword evidence="3" id="KW-0611">Plant defense</keyword>
<evidence type="ECO:0000259" key="6">
    <source>
        <dbReference type="SMART" id="SM00198"/>
    </source>
</evidence>
<gene>
    <name evidence="7" type="ORF">TIFTF001_021581</name>
</gene>
<keyword evidence="4" id="KW-1015">Disulfide bond</keyword>
<sequence length="162" mass="17755">MTLSKMSMFLLVNCVMGLALLEPSHAQNTQQDYIDSHNAARKAVGVANVTWNSTVAAYAANYANSRKADCSLVHSNGPYGENLAKGSGSFSGKAAVDLWVAEKPHYVYANNSCVGGECLHYTQVVWHDSLRIGCARVQCNNGWWFVTCNYDYPGNYIGETPY</sequence>
<evidence type="ECO:0000256" key="1">
    <source>
        <dbReference type="ARBA" id="ARBA00009923"/>
    </source>
</evidence>
<dbReference type="PANTHER" id="PTHR10334">
    <property type="entry name" value="CYSTEINE-RICH SECRETORY PROTEIN-RELATED"/>
    <property type="match status" value="1"/>
</dbReference>
<dbReference type="Pfam" id="PF00188">
    <property type="entry name" value="CAP"/>
    <property type="match status" value="1"/>
</dbReference>
<accession>A0AA88AD05</accession>
<dbReference type="AlphaFoldDB" id="A0AA88AD05"/>
<feature type="signal peptide" evidence="5">
    <location>
        <begin position="1"/>
        <end position="26"/>
    </location>
</feature>
<evidence type="ECO:0000256" key="2">
    <source>
        <dbReference type="ARBA" id="ARBA00022729"/>
    </source>
</evidence>
<feature type="chain" id="PRO_5041655155" description="SCP domain-containing protein" evidence="5">
    <location>
        <begin position="27"/>
        <end position="162"/>
    </location>
</feature>
<dbReference type="InterPro" id="IPR035940">
    <property type="entry name" value="CAP_sf"/>
</dbReference>
<dbReference type="EMBL" id="BTGU01000041">
    <property type="protein sequence ID" value="GMN52428.1"/>
    <property type="molecule type" value="Genomic_DNA"/>
</dbReference>
<name>A0AA88AD05_FICCA</name>
<dbReference type="CDD" id="cd05381">
    <property type="entry name" value="CAP_PR-1"/>
    <property type="match status" value="1"/>
</dbReference>
<comment type="caution">
    <text evidence="7">The sequence shown here is derived from an EMBL/GenBank/DDBJ whole genome shotgun (WGS) entry which is preliminary data.</text>
</comment>
<keyword evidence="2 5" id="KW-0732">Signal</keyword>
<protein>
    <recommendedName>
        <fullName evidence="6">SCP domain-containing protein</fullName>
    </recommendedName>
</protein>
<evidence type="ECO:0000256" key="4">
    <source>
        <dbReference type="ARBA" id="ARBA00023157"/>
    </source>
</evidence>
<dbReference type="PRINTS" id="PR00837">
    <property type="entry name" value="V5TPXLIKE"/>
</dbReference>
<feature type="domain" description="SCP" evidence="6">
    <location>
        <begin position="28"/>
        <end position="158"/>
    </location>
</feature>
<evidence type="ECO:0000256" key="3">
    <source>
        <dbReference type="ARBA" id="ARBA00022821"/>
    </source>
</evidence>
<dbReference type="GO" id="GO:0098542">
    <property type="term" value="P:defense response to other organism"/>
    <property type="evidence" value="ECO:0007669"/>
    <property type="project" value="UniProtKB-ARBA"/>
</dbReference>
<dbReference type="SMART" id="SM00198">
    <property type="entry name" value="SCP"/>
    <property type="match status" value="1"/>
</dbReference>
<dbReference type="Gene3D" id="3.40.33.10">
    <property type="entry name" value="CAP"/>
    <property type="match status" value="1"/>
</dbReference>
<comment type="similarity">
    <text evidence="1">Belongs to the CRISP family.</text>
</comment>
<proteinExistence type="inferred from homology"/>
<reference evidence="7" key="1">
    <citation type="submission" date="2023-07" db="EMBL/GenBank/DDBJ databases">
        <title>draft genome sequence of fig (Ficus carica).</title>
        <authorList>
            <person name="Takahashi T."/>
            <person name="Nishimura K."/>
        </authorList>
    </citation>
    <scope>NUCLEOTIDE SEQUENCE</scope>
</reference>
<evidence type="ECO:0000256" key="5">
    <source>
        <dbReference type="SAM" id="SignalP"/>
    </source>
</evidence>
<dbReference type="InterPro" id="IPR014044">
    <property type="entry name" value="CAP_dom"/>
</dbReference>
<dbReference type="FunFam" id="3.40.33.10:FF:000006">
    <property type="entry name" value="Putative pathogenesis-related protein 1"/>
    <property type="match status" value="1"/>
</dbReference>
<organism evidence="7 8">
    <name type="scientific">Ficus carica</name>
    <name type="common">Common fig</name>
    <dbReference type="NCBI Taxonomy" id="3494"/>
    <lineage>
        <taxon>Eukaryota</taxon>
        <taxon>Viridiplantae</taxon>
        <taxon>Streptophyta</taxon>
        <taxon>Embryophyta</taxon>
        <taxon>Tracheophyta</taxon>
        <taxon>Spermatophyta</taxon>
        <taxon>Magnoliopsida</taxon>
        <taxon>eudicotyledons</taxon>
        <taxon>Gunneridae</taxon>
        <taxon>Pentapetalae</taxon>
        <taxon>rosids</taxon>
        <taxon>fabids</taxon>
        <taxon>Rosales</taxon>
        <taxon>Moraceae</taxon>
        <taxon>Ficeae</taxon>
        <taxon>Ficus</taxon>
    </lineage>
</organism>
<dbReference type="InterPro" id="IPR001283">
    <property type="entry name" value="CRISP-related"/>
</dbReference>
<evidence type="ECO:0000313" key="7">
    <source>
        <dbReference type="EMBL" id="GMN52428.1"/>
    </source>
</evidence>